<name>L1JJA2_GUITC</name>
<dbReference type="EC" id="1.14.16.1" evidence="3"/>
<evidence type="ECO:0000313" key="10">
    <source>
        <dbReference type="EMBL" id="EKX48603.1"/>
    </source>
</evidence>
<dbReference type="eggNOG" id="KOG3820">
    <property type="taxonomic scope" value="Eukaryota"/>
</dbReference>
<dbReference type="PROSITE" id="PS51410">
    <property type="entry name" value="BH4_AAA_HYDROXYL_2"/>
    <property type="match status" value="1"/>
</dbReference>
<dbReference type="HOGENOM" id="CLU_023198_2_0_1"/>
<feature type="domain" description="Biopterin-dependent aromatic amino acid hydroxylase family profile" evidence="9">
    <location>
        <begin position="32"/>
        <end position="368"/>
    </location>
</feature>
<feature type="binding site" evidence="8">
    <location>
        <position position="256"/>
    </location>
    <ligand>
        <name>Fe cation</name>
        <dbReference type="ChEBI" id="CHEBI:24875"/>
    </ligand>
</feature>
<dbReference type="PANTHER" id="PTHR11473">
    <property type="entry name" value="AROMATIC AMINO ACID HYDROXYLASE"/>
    <property type="match status" value="1"/>
</dbReference>
<reference evidence="12" key="2">
    <citation type="submission" date="2012-11" db="EMBL/GenBank/DDBJ databases">
        <authorList>
            <person name="Kuo A."/>
            <person name="Curtis B.A."/>
            <person name="Tanifuji G."/>
            <person name="Burki F."/>
            <person name="Gruber A."/>
            <person name="Irimia M."/>
            <person name="Maruyama S."/>
            <person name="Arias M.C."/>
            <person name="Ball S.G."/>
            <person name="Gile G.H."/>
            <person name="Hirakawa Y."/>
            <person name="Hopkins J.F."/>
            <person name="Rensing S.A."/>
            <person name="Schmutz J."/>
            <person name="Symeonidi A."/>
            <person name="Elias M."/>
            <person name="Eveleigh R.J."/>
            <person name="Herman E.K."/>
            <person name="Klute M.J."/>
            <person name="Nakayama T."/>
            <person name="Obornik M."/>
            <person name="Reyes-Prieto A."/>
            <person name="Armbrust E.V."/>
            <person name="Aves S.J."/>
            <person name="Beiko R.G."/>
            <person name="Coutinho P."/>
            <person name="Dacks J.B."/>
            <person name="Durnford D.G."/>
            <person name="Fast N.M."/>
            <person name="Green B.R."/>
            <person name="Grisdale C."/>
            <person name="Hempe F."/>
            <person name="Henrissat B."/>
            <person name="Hoppner M.P."/>
            <person name="Ishida K.-I."/>
            <person name="Kim E."/>
            <person name="Koreny L."/>
            <person name="Kroth P.G."/>
            <person name="Liu Y."/>
            <person name="Malik S.-B."/>
            <person name="Maier U.G."/>
            <person name="McRose D."/>
            <person name="Mock T."/>
            <person name="Neilson J.A."/>
            <person name="Onodera N.T."/>
            <person name="Poole A.M."/>
            <person name="Pritham E.J."/>
            <person name="Richards T.A."/>
            <person name="Rocap G."/>
            <person name="Roy S.W."/>
            <person name="Sarai C."/>
            <person name="Schaack S."/>
            <person name="Shirato S."/>
            <person name="Slamovits C.H."/>
            <person name="Spencer D.F."/>
            <person name="Suzuki S."/>
            <person name="Worden A.Z."/>
            <person name="Zauner S."/>
            <person name="Barry K."/>
            <person name="Bell C."/>
            <person name="Bharti A.K."/>
            <person name="Crow J.A."/>
            <person name="Grimwood J."/>
            <person name="Kramer R."/>
            <person name="Lindquist E."/>
            <person name="Lucas S."/>
            <person name="Salamov A."/>
            <person name="McFadden G.I."/>
            <person name="Lane C.E."/>
            <person name="Keeling P.J."/>
            <person name="Gray M.W."/>
            <person name="Grigoriev I.V."/>
            <person name="Archibald J.M."/>
        </authorList>
    </citation>
    <scope>NUCLEOTIDE SEQUENCE</scope>
    <source>
        <strain evidence="12">CCMP2712</strain>
    </source>
</reference>
<evidence type="ECO:0000256" key="1">
    <source>
        <dbReference type="ARBA" id="ARBA00001954"/>
    </source>
</evidence>
<evidence type="ECO:0000256" key="2">
    <source>
        <dbReference type="ARBA" id="ARBA00009712"/>
    </source>
</evidence>
<keyword evidence="6 8" id="KW-0408">Iron</keyword>
<dbReference type="EnsemblProtists" id="EKX48603">
    <property type="protein sequence ID" value="EKX48603"/>
    <property type="gene ID" value="GUITHDRAFT_157502"/>
</dbReference>
<reference evidence="11" key="3">
    <citation type="submission" date="2015-06" db="UniProtKB">
        <authorList>
            <consortium name="EnsemblProtists"/>
        </authorList>
    </citation>
    <scope>IDENTIFICATION</scope>
</reference>
<evidence type="ECO:0000256" key="7">
    <source>
        <dbReference type="ARBA" id="ARBA00023033"/>
    </source>
</evidence>
<evidence type="ECO:0000256" key="4">
    <source>
        <dbReference type="ARBA" id="ARBA00022723"/>
    </source>
</evidence>
<evidence type="ECO:0000259" key="9">
    <source>
        <dbReference type="PROSITE" id="PS51410"/>
    </source>
</evidence>
<reference evidence="10 12" key="1">
    <citation type="journal article" date="2012" name="Nature">
        <title>Algal genomes reveal evolutionary mosaicism and the fate of nucleomorphs.</title>
        <authorList>
            <consortium name="DOE Joint Genome Institute"/>
            <person name="Curtis B.A."/>
            <person name="Tanifuji G."/>
            <person name="Burki F."/>
            <person name="Gruber A."/>
            <person name="Irimia M."/>
            <person name="Maruyama S."/>
            <person name="Arias M.C."/>
            <person name="Ball S.G."/>
            <person name="Gile G.H."/>
            <person name="Hirakawa Y."/>
            <person name="Hopkins J.F."/>
            <person name="Kuo A."/>
            <person name="Rensing S.A."/>
            <person name="Schmutz J."/>
            <person name="Symeonidi A."/>
            <person name="Elias M."/>
            <person name="Eveleigh R.J."/>
            <person name="Herman E.K."/>
            <person name="Klute M.J."/>
            <person name="Nakayama T."/>
            <person name="Obornik M."/>
            <person name="Reyes-Prieto A."/>
            <person name="Armbrust E.V."/>
            <person name="Aves S.J."/>
            <person name="Beiko R.G."/>
            <person name="Coutinho P."/>
            <person name="Dacks J.B."/>
            <person name="Durnford D.G."/>
            <person name="Fast N.M."/>
            <person name="Green B.R."/>
            <person name="Grisdale C.J."/>
            <person name="Hempel F."/>
            <person name="Henrissat B."/>
            <person name="Hoppner M.P."/>
            <person name="Ishida K."/>
            <person name="Kim E."/>
            <person name="Koreny L."/>
            <person name="Kroth P.G."/>
            <person name="Liu Y."/>
            <person name="Malik S.B."/>
            <person name="Maier U.G."/>
            <person name="McRose D."/>
            <person name="Mock T."/>
            <person name="Neilson J.A."/>
            <person name="Onodera N.T."/>
            <person name="Poole A.M."/>
            <person name="Pritham E.J."/>
            <person name="Richards T.A."/>
            <person name="Rocap G."/>
            <person name="Roy S.W."/>
            <person name="Sarai C."/>
            <person name="Schaack S."/>
            <person name="Shirato S."/>
            <person name="Slamovits C.H."/>
            <person name="Spencer D.F."/>
            <person name="Suzuki S."/>
            <person name="Worden A.Z."/>
            <person name="Zauner S."/>
            <person name="Barry K."/>
            <person name="Bell C."/>
            <person name="Bharti A.K."/>
            <person name="Crow J.A."/>
            <person name="Grimwood J."/>
            <person name="Kramer R."/>
            <person name="Lindquist E."/>
            <person name="Lucas S."/>
            <person name="Salamov A."/>
            <person name="McFadden G.I."/>
            <person name="Lane C.E."/>
            <person name="Keeling P.J."/>
            <person name="Gray M.W."/>
            <person name="Grigoriev I.V."/>
            <person name="Archibald J.M."/>
        </authorList>
    </citation>
    <scope>NUCLEOTIDE SEQUENCE</scope>
    <source>
        <strain evidence="10 12">CCMP2712</strain>
    </source>
</reference>
<dbReference type="PANTHER" id="PTHR11473:SF24">
    <property type="entry name" value="PHENYLALANINE-4-HYDROXYLASE"/>
    <property type="match status" value="1"/>
</dbReference>
<dbReference type="OMA" id="FHDEVYR"/>
<dbReference type="PaxDb" id="55529-EKX48603"/>
<keyword evidence="7" id="KW-0503">Monooxygenase</keyword>
<dbReference type="STRING" id="905079.L1JJA2"/>
<dbReference type="AlphaFoldDB" id="L1JJA2"/>
<keyword evidence="5" id="KW-0560">Oxidoreductase</keyword>
<evidence type="ECO:0000256" key="5">
    <source>
        <dbReference type="ARBA" id="ARBA00023002"/>
    </source>
</evidence>
<sequence>MRGESVFDIAIDFYGDMRDDRISAVLQEVKGNSANVLVLDQKLVPWFPLHVSELDAIATRTLDAGAELKSDHPGFHDATYRQRRQMIASLANQHKHGSLPPLLEYTEEEIATWRTVYDNLEPMTNKFACRQYLDIVAEMRSEGVVTRDRIPQQRDVSAFLEEKTGFTVRPVAGLLSSRDFLNGLAFRTFFSTQYMRHHSLPLYTPEPDLCHEIIGHAPMFADPDFADFSQAIGLASLGASEEDVKRLATCYWFSVEFGLCREEGEVKAYGAGLLSSFGELEYACSPTRPAGGKLEAPAIEAWDPWVAAHRSYPITEYQPTYFCAESLQEAKERMRDFCEQGLKRPFHARFHELSQSVWVDRNVARSPP</sequence>
<evidence type="ECO:0000256" key="3">
    <source>
        <dbReference type="ARBA" id="ARBA00011995"/>
    </source>
</evidence>
<proteinExistence type="inferred from homology"/>
<dbReference type="InterPro" id="IPR019774">
    <property type="entry name" value="Aromatic-AA_hydroxylase_C"/>
</dbReference>
<dbReference type="EMBL" id="JH992985">
    <property type="protein sequence ID" value="EKX48603.1"/>
    <property type="molecule type" value="Genomic_DNA"/>
</dbReference>
<comment type="similarity">
    <text evidence="2">Belongs to the biopterin-dependent aromatic amino acid hydroxylase family.</text>
</comment>
<evidence type="ECO:0000313" key="12">
    <source>
        <dbReference type="Proteomes" id="UP000011087"/>
    </source>
</evidence>
<dbReference type="GeneID" id="17305115"/>
<evidence type="ECO:0000256" key="8">
    <source>
        <dbReference type="PIRSR" id="PIRSR601273-2"/>
    </source>
</evidence>
<keyword evidence="4 8" id="KW-0479">Metal-binding</keyword>
<dbReference type="InterPro" id="IPR001273">
    <property type="entry name" value="ArAA_hydroxylase"/>
</dbReference>
<feature type="binding site" evidence="8">
    <location>
        <position position="211"/>
    </location>
    <ligand>
        <name>Fe cation</name>
        <dbReference type="ChEBI" id="CHEBI:24875"/>
    </ligand>
</feature>
<dbReference type="OrthoDB" id="983542at2759"/>
<comment type="cofactor">
    <cofactor evidence="1 8">
        <name>Fe(2+)</name>
        <dbReference type="ChEBI" id="CHEBI:29033"/>
    </cofactor>
</comment>
<dbReference type="SUPFAM" id="SSF56534">
    <property type="entry name" value="Aromatic aminoacid monoxygenases, catalytic and oligomerization domains"/>
    <property type="match status" value="1"/>
</dbReference>
<dbReference type="Proteomes" id="UP000011087">
    <property type="component" value="Unassembled WGS sequence"/>
</dbReference>
<dbReference type="GO" id="GO:0005506">
    <property type="term" value="F:iron ion binding"/>
    <property type="evidence" value="ECO:0007669"/>
    <property type="project" value="InterPro"/>
</dbReference>
<dbReference type="InterPro" id="IPR036329">
    <property type="entry name" value="Aro-AA_hydroxylase_C_sf"/>
</dbReference>
<evidence type="ECO:0000256" key="6">
    <source>
        <dbReference type="ARBA" id="ARBA00023004"/>
    </source>
</evidence>
<dbReference type="InterPro" id="IPR036951">
    <property type="entry name" value="ArAA_hydroxylase_sf"/>
</dbReference>
<gene>
    <name evidence="10" type="ORF">GUITHDRAFT_157502</name>
</gene>
<dbReference type="Pfam" id="PF00351">
    <property type="entry name" value="Biopterin_H"/>
    <property type="match status" value="1"/>
</dbReference>
<keyword evidence="12" id="KW-1185">Reference proteome</keyword>
<evidence type="ECO:0000313" key="11">
    <source>
        <dbReference type="EnsemblProtists" id="EKX48603"/>
    </source>
</evidence>
<dbReference type="PRINTS" id="PR00372">
    <property type="entry name" value="FYWHYDRXLASE"/>
</dbReference>
<protein>
    <recommendedName>
        <fullName evidence="3">phenylalanine 4-monooxygenase</fullName>
        <ecNumber evidence="3">1.14.16.1</ecNumber>
    </recommendedName>
</protein>
<feature type="binding site" evidence="8">
    <location>
        <position position="216"/>
    </location>
    <ligand>
        <name>Fe cation</name>
        <dbReference type="ChEBI" id="CHEBI:24875"/>
    </ligand>
</feature>
<dbReference type="RefSeq" id="XP_005835583.1">
    <property type="nucleotide sequence ID" value="XM_005835526.1"/>
</dbReference>
<dbReference type="Gene3D" id="1.10.800.10">
    <property type="entry name" value="Aromatic amino acid hydroxylase"/>
    <property type="match status" value="1"/>
</dbReference>
<dbReference type="GO" id="GO:0004505">
    <property type="term" value="F:phenylalanine 4-monooxygenase activity"/>
    <property type="evidence" value="ECO:0007669"/>
    <property type="project" value="UniProtKB-EC"/>
</dbReference>
<accession>L1JJA2</accession>
<dbReference type="KEGG" id="gtt:GUITHDRAFT_157502"/>
<organism evidence="10">
    <name type="scientific">Guillardia theta (strain CCMP2712)</name>
    <name type="common">Cryptophyte</name>
    <dbReference type="NCBI Taxonomy" id="905079"/>
    <lineage>
        <taxon>Eukaryota</taxon>
        <taxon>Cryptophyceae</taxon>
        <taxon>Pyrenomonadales</taxon>
        <taxon>Geminigeraceae</taxon>
        <taxon>Guillardia</taxon>
    </lineage>
</organism>